<comment type="similarity">
    <text evidence="2 12">Belongs to the CybS family.</text>
</comment>
<dbReference type="GO" id="GO:0006099">
    <property type="term" value="P:tricarboxylic acid cycle"/>
    <property type="evidence" value="ECO:0007669"/>
    <property type="project" value="TreeGrafter"/>
</dbReference>
<evidence type="ECO:0000256" key="8">
    <source>
        <dbReference type="ARBA" id="ARBA00023128"/>
    </source>
</evidence>
<dbReference type="Gene3D" id="1.20.1300.10">
    <property type="entry name" value="Fumarate reductase/succinate dehydrogenase, transmembrane subunit"/>
    <property type="match status" value="1"/>
</dbReference>
<dbReference type="GO" id="GO:0006121">
    <property type="term" value="P:mitochondrial electron transport, succinate to ubiquinone"/>
    <property type="evidence" value="ECO:0007669"/>
    <property type="project" value="TreeGrafter"/>
</dbReference>
<protein>
    <recommendedName>
        <fullName evidence="12">Succinate dehydrogenase [ubiquinone] cytochrome b small subunit</fullName>
    </recommendedName>
</protein>
<dbReference type="GO" id="GO:0020037">
    <property type="term" value="F:heme binding"/>
    <property type="evidence" value="ECO:0007669"/>
    <property type="project" value="TreeGrafter"/>
</dbReference>
<keyword evidence="4" id="KW-0812">Transmembrane</keyword>
<dbReference type="AlphaFoldDB" id="F0WYT9"/>
<reference evidence="13" key="1">
    <citation type="journal article" date="2011" name="PLoS Biol.">
        <title>Gene gain and loss during evolution of obligate parasitism in the white rust pathogen of Arabidopsis thaliana.</title>
        <authorList>
            <person name="Kemen E."/>
            <person name="Gardiner A."/>
            <person name="Schultz-Larsen T."/>
            <person name="Kemen A.C."/>
            <person name="Balmuth A.L."/>
            <person name="Robert-Seilaniantz A."/>
            <person name="Bailey K."/>
            <person name="Holub E."/>
            <person name="Studholme D.J."/>
            <person name="Maclean D."/>
            <person name="Jones J.D."/>
        </authorList>
    </citation>
    <scope>NUCLEOTIDE SEQUENCE</scope>
</reference>
<gene>
    <name evidence="13" type="primary">AlNc14C398G11349</name>
    <name evidence="13" type="ORF">ALNC14_127920</name>
</gene>
<keyword evidence="9 12" id="KW-0472">Membrane</keyword>
<evidence type="ECO:0000256" key="5">
    <source>
        <dbReference type="ARBA" id="ARBA00022792"/>
    </source>
</evidence>
<feature type="binding site" evidence="10">
    <location>
        <position position="121"/>
    </location>
    <ligand>
        <name>a ubiquinone</name>
        <dbReference type="ChEBI" id="CHEBI:16389"/>
        <note>ligand shared with IP/SDHB</note>
    </ligand>
</feature>
<evidence type="ECO:0000256" key="11">
    <source>
        <dbReference type="PIRSR" id="PIRSR607992-2"/>
    </source>
</evidence>
<keyword evidence="11" id="KW-0479">Metal-binding</keyword>
<dbReference type="HOGENOM" id="CLU_1655698_0_0_1"/>
<proteinExistence type="inferred from homology"/>
<sequence length="174" mass="18834">MIHRVLSSLRSLRSLPTVNSRTIQSSTPHHSSLLTTSLYPLGTASKYIENKEASGLAGIVQADNAVGYTKLYHFTSVGLLAVTPCAFALSPSTLSMPLDWAMSILIPVHAHIGMNNVISDYIPKPQQPVIRLAWLGAAGLMCLGLIRLNVEGPGITETIKTFWRQPKSSLKEVA</sequence>
<name>F0WYT9_9STRA</name>
<evidence type="ECO:0000256" key="1">
    <source>
        <dbReference type="ARBA" id="ARBA00004448"/>
    </source>
</evidence>
<evidence type="ECO:0000256" key="6">
    <source>
        <dbReference type="ARBA" id="ARBA00022946"/>
    </source>
</evidence>
<keyword evidence="6 12" id="KW-0809">Transit peptide</keyword>
<accession>F0WYT9</accession>
<evidence type="ECO:0000256" key="12">
    <source>
        <dbReference type="RuleBase" id="RU364031"/>
    </source>
</evidence>
<dbReference type="EMBL" id="FR824441">
    <property type="protein sequence ID" value="CCA26648.1"/>
    <property type="molecule type" value="Genomic_DNA"/>
</dbReference>
<dbReference type="Pfam" id="PF05328">
    <property type="entry name" value="CybS"/>
    <property type="match status" value="1"/>
</dbReference>
<evidence type="ECO:0000313" key="13">
    <source>
        <dbReference type="EMBL" id="CCA26648.1"/>
    </source>
</evidence>
<dbReference type="PANTHER" id="PTHR13337">
    <property type="entry name" value="SUCCINATE DEHYDROGENASE"/>
    <property type="match status" value="1"/>
</dbReference>
<dbReference type="InterPro" id="IPR007992">
    <property type="entry name" value="CybS"/>
</dbReference>
<evidence type="ECO:0000256" key="4">
    <source>
        <dbReference type="ARBA" id="ARBA00022692"/>
    </source>
</evidence>
<dbReference type="GO" id="GO:0048039">
    <property type="term" value="F:ubiquinone binding"/>
    <property type="evidence" value="ECO:0007669"/>
    <property type="project" value="TreeGrafter"/>
</dbReference>
<reference evidence="13" key="2">
    <citation type="submission" date="2011-02" db="EMBL/GenBank/DDBJ databases">
        <authorList>
            <person name="MacLean D."/>
        </authorList>
    </citation>
    <scope>NUCLEOTIDE SEQUENCE</scope>
</reference>
<evidence type="ECO:0000256" key="2">
    <source>
        <dbReference type="ARBA" id="ARBA00007294"/>
    </source>
</evidence>
<evidence type="ECO:0000256" key="3">
    <source>
        <dbReference type="ARBA" id="ARBA00022448"/>
    </source>
</evidence>
<dbReference type="PANTHER" id="PTHR13337:SF2">
    <property type="entry name" value="SUCCINATE DEHYDROGENASE [UBIQUINONE] CYTOCHROME B SMALL SUBUNIT, MITOCHONDRIAL"/>
    <property type="match status" value="1"/>
</dbReference>
<dbReference type="GO" id="GO:0005743">
    <property type="term" value="C:mitochondrial inner membrane"/>
    <property type="evidence" value="ECO:0007669"/>
    <property type="project" value="UniProtKB-SubCell"/>
</dbReference>
<feature type="binding site" description="axial binding residue" evidence="11">
    <location>
        <position position="109"/>
    </location>
    <ligand>
        <name>heme b</name>
        <dbReference type="ChEBI" id="CHEBI:60344"/>
        <note>ligand shared with SDHC</note>
    </ligand>
    <ligandPart>
        <name>Fe</name>
        <dbReference type="ChEBI" id="CHEBI:18248"/>
    </ligandPart>
</feature>
<keyword evidence="3" id="KW-0813">Transport</keyword>
<evidence type="ECO:0000256" key="10">
    <source>
        <dbReference type="PIRSR" id="PIRSR607992-1"/>
    </source>
</evidence>
<evidence type="ECO:0000256" key="9">
    <source>
        <dbReference type="ARBA" id="ARBA00023136"/>
    </source>
</evidence>
<organism evidence="13">
    <name type="scientific">Albugo laibachii Nc14</name>
    <dbReference type="NCBI Taxonomy" id="890382"/>
    <lineage>
        <taxon>Eukaryota</taxon>
        <taxon>Sar</taxon>
        <taxon>Stramenopiles</taxon>
        <taxon>Oomycota</taxon>
        <taxon>Peronosporomycetes</taxon>
        <taxon>Albuginales</taxon>
        <taxon>Albuginaceae</taxon>
        <taxon>Albugo</taxon>
    </lineage>
</organism>
<dbReference type="InterPro" id="IPR034804">
    <property type="entry name" value="SQR/QFR_C/D"/>
</dbReference>
<dbReference type="GO" id="GO:0046872">
    <property type="term" value="F:metal ion binding"/>
    <property type="evidence" value="ECO:0007669"/>
    <property type="project" value="UniProtKB-KW"/>
</dbReference>
<keyword evidence="5 12" id="KW-0999">Mitochondrion inner membrane</keyword>
<keyword evidence="7" id="KW-1133">Transmembrane helix</keyword>
<keyword evidence="11" id="KW-0408">Iron</keyword>
<evidence type="ECO:0000256" key="7">
    <source>
        <dbReference type="ARBA" id="ARBA00022989"/>
    </source>
</evidence>
<keyword evidence="8 12" id="KW-0496">Mitochondrion</keyword>
<comment type="subcellular location">
    <subcellularLocation>
        <location evidence="1 12">Mitochondrion inner membrane</location>
        <topology evidence="1 12">Multi-pass membrane protein</topology>
    </subcellularLocation>
</comment>